<dbReference type="InParanoid" id="B4J699"/>
<dbReference type="AlphaFoldDB" id="B4J699"/>
<feature type="compositionally biased region" description="Basic and acidic residues" evidence="1">
    <location>
        <begin position="55"/>
        <end position="67"/>
    </location>
</feature>
<feature type="compositionally biased region" description="Low complexity" evidence="1">
    <location>
        <begin position="1"/>
        <end position="18"/>
    </location>
</feature>
<dbReference type="EMBL" id="CH916367">
    <property type="protein sequence ID" value="EDW00872.1"/>
    <property type="molecule type" value="Genomic_DNA"/>
</dbReference>
<feature type="region of interest" description="Disordered" evidence="1">
    <location>
        <begin position="1"/>
        <end position="67"/>
    </location>
</feature>
<protein>
    <submittedName>
        <fullName evidence="2">GH21127</fullName>
    </submittedName>
</protein>
<evidence type="ECO:0000256" key="1">
    <source>
        <dbReference type="SAM" id="MobiDB-lite"/>
    </source>
</evidence>
<reference evidence="2 3" key="1">
    <citation type="journal article" date="2007" name="Nature">
        <title>Evolution of genes and genomes on the Drosophila phylogeny.</title>
        <authorList>
            <consortium name="Drosophila 12 Genomes Consortium"/>
            <person name="Clark A.G."/>
            <person name="Eisen M.B."/>
            <person name="Smith D.R."/>
            <person name="Bergman C.M."/>
            <person name="Oliver B."/>
            <person name="Markow T.A."/>
            <person name="Kaufman T.C."/>
            <person name="Kellis M."/>
            <person name="Gelbart W."/>
            <person name="Iyer V.N."/>
            <person name="Pollard D.A."/>
            <person name="Sackton T.B."/>
            <person name="Larracuente A.M."/>
            <person name="Singh N.D."/>
            <person name="Abad J.P."/>
            <person name="Abt D.N."/>
            <person name="Adryan B."/>
            <person name="Aguade M."/>
            <person name="Akashi H."/>
            <person name="Anderson W.W."/>
            <person name="Aquadro C.F."/>
            <person name="Ardell D.H."/>
            <person name="Arguello R."/>
            <person name="Artieri C.G."/>
            <person name="Barbash D.A."/>
            <person name="Barker D."/>
            <person name="Barsanti P."/>
            <person name="Batterham P."/>
            <person name="Batzoglou S."/>
            <person name="Begun D."/>
            <person name="Bhutkar A."/>
            <person name="Blanco E."/>
            <person name="Bosak S.A."/>
            <person name="Bradley R.K."/>
            <person name="Brand A.D."/>
            <person name="Brent M.R."/>
            <person name="Brooks A.N."/>
            <person name="Brown R.H."/>
            <person name="Butlin R.K."/>
            <person name="Caggese C."/>
            <person name="Calvi B.R."/>
            <person name="Bernardo de Carvalho A."/>
            <person name="Caspi A."/>
            <person name="Castrezana S."/>
            <person name="Celniker S.E."/>
            <person name="Chang J.L."/>
            <person name="Chapple C."/>
            <person name="Chatterji S."/>
            <person name="Chinwalla A."/>
            <person name="Civetta A."/>
            <person name="Clifton S.W."/>
            <person name="Comeron J.M."/>
            <person name="Costello J.C."/>
            <person name="Coyne J.A."/>
            <person name="Daub J."/>
            <person name="David R.G."/>
            <person name="Delcher A.L."/>
            <person name="Delehaunty K."/>
            <person name="Do C.B."/>
            <person name="Ebling H."/>
            <person name="Edwards K."/>
            <person name="Eickbush T."/>
            <person name="Evans J.D."/>
            <person name="Filipski A."/>
            <person name="Findeiss S."/>
            <person name="Freyhult E."/>
            <person name="Fulton L."/>
            <person name="Fulton R."/>
            <person name="Garcia A.C."/>
            <person name="Gardiner A."/>
            <person name="Garfield D.A."/>
            <person name="Garvin B.E."/>
            <person name="Gibson G."/>
            <person name="Gilbert D."/>
            <person name="Gnerre S."/>
            <person name="Godfrey J."/>
            <person name="Good R."/>
            <person name="Gotea V."/>
            <person name="Gravely B."/>
            <person name="Greenberg A.J."/>
            <person name="Griffiths-Jones S."/>
            <person name="Gross S."/>
            <person name="Guigo R."/>
            <person name="Gustafson E.A."/>
            <person name="Haerty W."/>
            <person name="Hahn M.W."/>
            <person name="Halligan D.L."/>
            <person name="Halpern A.L."/>
            <person name="Halter G.M."/>
            <person name="Han M.V."/>
            <person name="Heger A."/>
            <person name="Hillier L."/>
            <person name="Hinrichs A.S."/>
            <person name="Holmes I."/>
            <person name="Hoskins R.A."/>
            <person name="Hubisz M.J."/>
            <person name="Hultmark D."/>
            <person name="Huntley M.A."/>
            <person name="Jaffe D.B."/>
            <person name="Jagadeeshan S."/>
            <person name="Jeck W.R."/>
            <person name="Johnson J."/>
            <person name="Jones C.D."/>
            <person name="Jordan W.C."/>
            <person name="Karpen G.H."/>
            <person name="Kataoka E."/>
            <person name="Keightley P.D."/>
            <person name="Kheradpour P."/>
            <person name="Kirkness E.F."/>
            <person name="Koerich L.B."/>
            <person name="Kristiansen K."/>
            <person name="Kudrna D."/>
            <person name="Kulathinal R.J."/>
            <person name="Kumar S."/>
            <person name="Kwok R."/>
            <person name="Lander E."/>
            <person name="Langley C.H."/>
            <person name="Lapoint R."/>
            <person name="Lazzaro B.P."/>
            <person name="Lee S.J."/>
            <person name="Levesque L."/>
            <person name="Li R."/>
            <person name="Lin C.F."/>
            <person name="Lin M.F."/>
            <person name="Lindblad-Toh K."/>
            <person name="Llopart A."/>
            <person name="Long M."/>
            <person name="Low L."/>
            <person name="Lozovsky E."/>
            <person name="Lu J."/>
            <person name="Luo M."/>
            <person name="Machado C.A."/>
            <person name="Makalowski W."/>
            <person name="Marzo M."/>
            <person name="Matsuda M."/>
            <person name="Matzkin L."/>
            <person name="McAllister B."/>
            <person name="McBride C.S."/>
            <person name="McKernan B."/>
            <person name="McKernan K."/>
            <person name="Mendez-Lago M."/>
            <person name="Minx P."/>
            <person name="Mollenhauer M.U."/>
            <person name="Montooth K."/>
            <person name="Mount S.M."/>
            <person name="Mu X."/>
            <person name="Myers E."/>
            <person name="Negre B."/>
            <person name="Newfeld S."/>
            <person name="Nielsen R."/>
            <person name="Noor M.A."/>
            <person name="O'Grady P."/>
            <person name="Pachter L."/>
            <person name="Papaceit M."/>
            <person name="Parisi M.J."/>
            <person name="Parisi M."/>
            <person name="Parts L."/>
            <person name="Pedersen J.S."/>
            <person name="Pesole G."/>
            <person name="Phillippy A.M."/>
            <person name="Ponting C.P."/>
            <person name="Pop M."/>
            <person name="Porcelli D."/>
            <person name="Powell J.R."/>
            <person name="Prohaska S."/>
            <person name="Pruitt K."/>
            <person name="Puig M."/>
            <person name="Quesneville H."/>
            <person name="Ram K.R."/>
            <person name="Rand D."/>
            <person name="Rasmussen M.D."/>
            <person name="Reed L.K."/>
            <person name="Reenan R."/>
            <person name="Reily A."/>
            <person name="Remington K.A."/>
            <person name="Rieger T.T."/>
            <person name="Ritchie M.G."/>
            <person name="Robin C."/>
            <person name="Rogers Y.H."/>
            <person name="Rohde C."/>
            <person name="Rozas J."/>
            <person name="Rubenfield M.J."/>
            <person name="Ruiz A."/>
            <person name="Russo S."/>
            <person name="Salzberg S.L."/>
            <person name="Sanchez-Gracia A."/>
            <person name="Saranga D.J."/>
            <person name="Sato H."/>
            <person name="Schaeffer S.W."/>
            <person name="Schatz M.C."/>
            <person name="Schlenke T."/>
            <person name="Schwartz R."/>
            <person name="Segarra C."/>
            <person name="Singh R.S."/>
            <person name="Sirot L."/>
            <person name="Sirota M."/>
            <person name="Sisneros N.B."/>
            <person name="Smith C.D."/>
            <person name="Smith T.F."/>
            <person name="Spieth J."/>
            <person name="Stage D.E."/>
            <person name="Stark A."/>
            <person name="Stephan W."/>
            <person name="Strausberg R.L."/>
            <person name="Strempel S."/>
            <person name="Sturgill D."/>
            <person name="Sutton G."/>
            <person name="Sutton G.G."/>
            <person name="Tao W."/>
            <person name="Teichmann S."/>
            <person name="Tobari Y.N."/>
            <person name="Tomimura Y."/>
            <person name="Tsolas J.M."/>
            <person name="Valente V.L."/>
            <person name="Venter E."/>
            <person name="Venter J.C."/>
            <person name="Vicario S."/>
            <person name="Vieira F.G."/>
            <person name="Vilella A.J."/>
            <person name="Villasante A."/>
            <person name="Walenz B."/>
            <person name="Wang J."/>
            <person name="Wasserman M."/>
            <person name="Watts T."/>
            <person name="Wilson D."/>
            <person name="Wilson R.K."/>
            <person name="Wing R.A."/>
            <person name="Wolfner M.F."/>
            <person name="Wong A."/>
            <person name="Wong G.K."/>
            <person name="Wu C.I."/>
            <person name="Wu G."/>
            <person name="Yamamoto D."/>
            <person name="Yang H.P."/>
            <person name="Yang S.P."/>
            <person name="Yorke J.A."/>
            <person name="Yoshida K."/>
            <person name="Zdobnov E."/>
            <person name="Zhang P."/>
            <person name="Zhang Y."/>
            <person name="Zimin A.V."/>
            <person name="Baldwin J."/>
            <person name="Abdouelleil A."/>
            <person name="Abdulkadir J."/>
            <person name="Abebe A."/>
            <person name="Abera B."/>
            <person name="Abreu J."/>
            <person name="Acer S.C."/>
            <person name="Aftuck L."/>
            <person name="Alexander A."/>
            <person name="An P."/>
            <person name="Anderson E."/>
            <person name="Anderson S."/>
            <person name="Arachi H."/>
            <person name="Azer M."/>
            <person name="Bachantsang P."/>
            <person name="Barry A."/>
            <person name="Bayul T."/>
            <person name="Berlin A."/>
            <person name="Bessette D."/>
            <person name="Bloom T."/>
            <person name="Blye J."/>
            <person name="Boguslavskiy L."/>
            <person name="Bonnet C."/>
            <person name="Boukhgalter B."/>
            <person name="Bourzgui I."/>
            <person name="Brown A."/>
            <person name="Cahill P."/>
            <person name="Channer S."/>
            <person name="Cheshatsang Y."/>
            <person name="Chuda L."/>
            <person name="Citroen M."/>
            <person name="Collymore A."/>
            <person name="Cooke P."/>
            <person name="Costello M."/>
            <person name="D'Aco K."/>
            <person name="Daza R."/>
            <person name="De Haan G."/>
            <person name="DeGray S."/>
            <person name="DeMaso C."/>
            <person name="Dhargay N."/>
            <person name="Dooley K."/>
            <person name="Dooley E."/>
            <person name="Doricent M."/>
            <person name="Dorje P."/>
            <person name="Dorjee K."/>
            <person name="Dupes A."/>
            <person name="Elong R."/>
            <person name="Falk J."/>
            <person name="Farina A."/>
            <person name="Faro S."/>
            <person name="Ferguson D."/>
            <person name="Fisher S."/>
            <person name="Foley C.D."/>
            <person name="Franke A."/>
            <person name="Friedrich D."/>
            <person name="Gadbois L."/>
            <person name="Gearin G."/>
            <person name="Gearin C.R."/>
            <person name="Giannoukos G."/>
            <person name="Goode T."/>
            <person name="Graham J."/>
            <person name="Grandbois E."/>
            <person name="Grewal S."/>
            <person name="Gyaltsen K."/>
            <person name="Hafez N."/>
            <person name="Hagos B."/>
            <person name="Hall J."/>
            <person name="Henson C."/>
            <person name="Hollinger A."/>
            <person name="Honan T."/>
            <person name="Huard M.D."/>
            <person name="Hughes L."/>
            <person name="Hurhula B."/>
            <person name="Husby M.E."/>
            <person name="Kamat A."/>
            <person name="Kanga B."/>
            <person name="Kashin S."/>
            <person name="Khazanovich D."/>
            <person name="Kisner P."/>
            <person name="Lance K."/>
            <person name="Lara M."/>
            <person name="Lee W."/>
            <person name="Lennon N."/>
            <person name="Letendre F."/>
            <person name="LeVine R."/>
            <person name="Lipovsky A."/>
            <person name="Liu X."/>
            <person name="Liu J."/>
            <person name="Liu S."/>
            <person name="Lokyitsang T."/>
            <person name="Lokyitsang Y."/>
            <person name="Lubonja R."/>
            <person name="Lui A."/>
            <person name="MacDonald P."/>
            <person name="Magnisalis V."/>
            <person name="Maru K."/>
            <person name="Matthews C."/>
            <person name="McCusker W."/>
            <person name="McDonough S."/>
            <person name="Mehta T."/>
            <person name="Meldrim J."/>
            <person name="Meneus L."/>
            <person name="Mihai O."/>
            <person name="Mihalev A."/>
            <person name="Mihova T."/>
            <person name="Mittelman R."/>
            <person name="Mlenga V."/>
            <person name="Montmayeur A."/>
            <person name="Mulrain L."/>
            <person name="Navidi A."/>
            <person name="Naylor J."/>
            <person name="Negash T."/>
            <person name="Nguyen T."/>
            <person name="Nguyen N."/>
            <person name="Nicol R."/>
            <person name="Norbu C."/>
            <person name="Norbu N."/>
            <person name="Novod N."/>
            <person name="O'Neill B."/>
            <person name="Osman S."/>
            <person name="Markiewicz E."/>
            <person name="Oyono O.L."/>
            <person name="Patti C."/>
            <person name="Phunkhang P."/>
            <person name="Pierre F."/>
            <person name="Priest M."/>
            <person name="Raghuraman S."/>
            <person name="Rege F."/>
            <person name="Reyes R."/>
            <person name="Rise C."/>
            <person name="Rogov P."/>
            <person name="Ross K."/>
            <person name="Ryan E."/>
            <person name="Settipalli S."/>
            <person name="Shea T."/>
            <person name="Sherpa N."/>
            <person name="Shi L."/>
            <person name="Shih D."/>
            <person name="Sparrow T."/>
            <person name="Spaulding J."/>
            <person name="Stalker J."/>
            <person name="Stange-Thomann N."/>
            <person name="Stavropoulos S."/>
            <person name="Stone C."/>
            <person name="Strader C."/>
            <person name="Tesfaye S."/>
            <person name="Thomson T."/>
            <person name="Thoulutsang Y."/>
            <person name="Thoulutsang D."/>
            <person name="Topham K."/>
            <person name="Topping I."/>
            <person name="Tsamla T."/>
            <person name="Vassiliev H."/>
            <person name="Vo A."/>
            <person name="Wangchuk T."/>
            <person name="Wangdi T."/>
            <person name="Weiand M."/>
            <person name="Wilkinson J."/>
            <person name="Wilson A."/>
            <person name="Yadav S."/>
            <person name="Young G."/>
            <person name="Yu Q."/>
            <person name="Zembek L."/>
            <person name="Zhong D."/>
            <person name="Zimmer A."/>
            <person name="Zwirko Z."/>
            <person name="Jaffe D.B."/>
            <person name="Alvarez P."/>
            <person name="Brockman W."/>
            <person name="Butler J."/>
            <person name="Chin C."/>
            <person name="Gnerre S."/>
            <person name="Grabherr M."/>
            <person name="Kleber M."/>
            <person name="Mauceli E."/>
            <person name="MacCallum I."/>
        </authorList>
    </citation>
    <scope>NUCLEOTIDE SEQUENCE [LARGE SCALE GENOMIC DNA]</scope>
    <source>
        <strain evidence="3">Tucson 15287-2541.00</strain>
    </source>
</reference>
<evidence type="ECO:0000313" key="3">
    <source>
        <dbReference type="Proteomes" id="UP000001070"/>
    </source>
</evidence>
<dbReference type="HOGENOM" id="CLU_2815128_0_0_1"/>
<gene>
    <name evidence="2" type="primary">Dgri\GH21127</name>
    <name evidence="2" type="ORF">Dgri_GH21127</name>
</gene>
<accession>B4J699</accession>
<dbReference type="Proteomes" id="UP000001070">
    <property type="component" value="Unassembled WGS sequence"/>
</dbReference>
<organism evidence="3">
    <name type="scientific">Drosophila grimshawi</name>
    <name type="common">Hawaiian fruit fly</name>
    <name type="synonym">Idiomyia grimshawi</name>
    <dbReference type="NCBI Taxonomy" id="7222"/>
    <lineage>
        <taxon>Eukaryota</taxon>
        <taxon>Metazoa</taxon>
        <taxon>Ecdysozoa</taxon>
        <taxon>Arthropoda</taxon>
        <taxon>Hexapoda</taxon>
        <taxon>Insecta</taxon>
        <taxon>Pterygota</taxon>
        <taxon>Neoptera</taxon>
        <taxon>Endopterygota</taxon>
        <taxon>Diptera</taxon>
        <taxon>Brachycera</taxon>
        <taxon>Muscomorpha</taxon>
        <taxon>Ephydroidea</taxon>
        <taxon>Drosophilidae</taxon>
        <taxon>Drosophila</taxon>
        <taxon>Hawaiian Drosophila</taxon>
    </lineage>
</organism>
<name>B4J699_DROGR</name>
<evidence type="ECO:0000313" key="2">
    <source>
        <dbReference type="EMBL" id="EDW00872.1"/>
    </source>
</evidence>
<feature type="compositionally biased region" description="Basic residues" evidence="1">
    <location>
        <begin position="29"/>
        <end position="38"/>
    </location>
</feature>
<proteinExistence type="predicted"/>
<sequence>MDAVQQQQQRQQQQLEQQLGKGKSNLRLTTKRLLKQQRRPPDRLPNGWGVASLSWRHDVHDDDDGRR</sequence>
<keyword evidence="3" id="KW-1185">Reference proteome</keyword>